<feature type="transmembrane region" description="Helical" evidence="6">
    <location>
        <begin position="264"/>
        <end position="284"/>
    </location>
</feature>
<dbReference type="InterPro" id="IPR024923">
    <property type="entry name" value="PG_synth_SpoVB"/>
</dbReference>
<feature type="transmembrane region" description="Helical" evidence="6">
    <location>
        <begin position="130"/>
        <end position="150"/>
    </location>
</feature>
<feature type="transmembrane region" description="Helical" evidence="6">
    <location>
        <begin position="388"/>
        <end position="407"/>
    </location>
</feature>
<evidence type="ECO:0000256" key="1">
    <source>
        <dbReference type="ARBA" id="ARBA00004651"/>
    </source>
</evidence>
<feature type="transmembrane region" description="Helical" evidence="6">
    <location>
        <begin position="316"/>
        <end position="335"/>
    </location>
</feature>
<evidence type="ECO:0000256" key="6">
    <source>
        <dbReference type="SAM" id="Phobius"/>
    </source>
</evidence>
<proteinExistence type="predicted"/>
<dbReference type="EMBL" id="RKMG01000013">
    <property type="protein sequence ID" value="RPA60558.1"/>
    <property type="molecule type" value="Genomic_DNA"/>
</dbReference>
<evidence type="ECO:0000256" key="4">
    <source>
        <dbReference type="ARBA" id="ARBA00022989"/>
    </source>
</evidence>
<feature type="transmembrane region" description="Helical" evidence="6">
    <location>
        <begin position="448"/>
        <end position="467"/>
    </location>
</feature>
<feature type="transmembrane region" description="Helical" evidence="6">
    <location>
        <begin position="99"/>
        <end position="118"/>
    </location>
</feature>
<organism evidence="7 8">
    <name type="scientific">Aerococcus agrisoli</name>
    <dbReference type="NCBI Taxonomy" id="2487350"/>
    <lineage>
        <taxon>Bacteria</taxon>
        <taxon>Bacillati</taxon>
        <taxon>Bacillota</taxon>
        <taxon>Bacilli</taxon>
        <taxon>Lactobacillales</taxon>
        <taxon>Aerococcaceae</taxon>
        <taxon>Aerococcus</taxon>
    </lineage>
</organism>
<dbReference type="AlphaFoldDB" id="A0A3N4GFA5"/>
<comment type="subcellular location">
    <subcellularLocation>
        <location evidence="1">Cell membrane</location>
        <topology evidence="1">Multi-pass membrane protein</topology>
    </subcellularLocation>
</comment>
<keyword evidence="2" id="KW-1003">Cell membrane</keyword>
<keyword evidence="8" id="KW-1185">Reference proteome</keyword>
<evidence type="ECO:0000313" key="8">
    <source>
        <dbReference type="Proteomes" id="UP000273977"/>
    </source>
</evidence>
<feature type="transmembrane region" description="Helical" evidence="6">
    <location>
        <begin position="479"/>
        <end position="500"/>
    </location>
</feature>
<dbReference type="RefSeq" id="WP_123779931.1">
    <property type="nucleotide sequence ID" value="NZ_RKMG01000013.1"/>
</dbReference>
<name>A0A3N4GFA5_9LACT</name>
<evidence type="ECO:0000313" key="7">
    <source>
        <dbReference type="EMBL" id="RPA60558.1"/>
    </source>
</evidence>
<evidence type="ECO:0000256" key="5">
    <source>
        <dbReference type="ARBA" id="ARBA00023136"/>
    </source>
</evidence>
<feature type="transmembrane region" description="Helical" evidence="6">
    <location>
        <begin position="512"/>
        <end position="533"/>
    </location>
</feature>
<keyword evidence="4 6" id="KW-1133">Transmembrane helix</keyword>
<reference evidence="7 8" key="1">
    <citation type="submission" date="2018-11" db="EMBL/GenBank/DDBJ databases">
        <title>Aerococcus sp. SJQ22, whole genome shotgun sequence.</title>
        <authorList>
            <person name="Sun L."/>
            <person name="Gao X."/>
            <person name="Chen W."/>
            <person name="Huang K."/>
        </authorList>
    </citation>
    <scope>NUCLEOTIDE SEQUENCE [LARGE SCALE GENOMIC DNA]</scope>
    <source>
        <strain evidence="7 8">SJQ22</strain>
    </source>
</reference>
<feature type="transmembrane region" description="Helical" evidence="6">
    <location>
        <begin position="419"/>
        <end position="442"/>
    </location>
</feature>
<feature type="transmembrane region" description="Helical" evidence="6">
    <location>
        <begin position="202"/>
        <end position="224"/>
    </location>
</feature>
<dbReference type="PANTHER" id="PTHR30250">
    <property type="entry name" value="PST FAMILY PREDICTED COLANIC ACID TRANSPORTER"/>
    <property type="match status" value="1"/>
</dbReference>
<feature type="transmembrane region" description="Helical" evidence="6">
    <location>
        <begin position="356"/>
        <end position="376"/>
    </location>
</feature>
<accession>A0A3N4GFA5</accession>
<sequence>MSKKKTHVTNKQNTSTTQKAMQGAAILTLAAFIAKILSAIYRVPLQNLVGNTGFYVYQQVYPIYGIGMTFALNGLPSFIGKQVALAPDAYSQKRVMQRYSVIVSIFAAICFAIVYFGAGQIATMMGDALLAPVVQSVSYMFLLMPILLLSRGYLQGLNDMVPTAISQVVEQLVRVAVILTVAYLFAQTQLDGLHPNVYTMGFWAMQSAWVAAAAASVVMVYYWLKAREKNMYQDFLAGHYGLEQASTGGKNYPGHAWGHLTKAFVTEGFVICFFSALLVFYQLVDAFTVYDQLVANGMPDDLAKNVKGIYDRGQPIVQLGMVVATALATSFLPTLAKTKQFDLKGSQHFEAVARQYLRVTLVFSIIITGGLVAIMPQLNHFLFASREGSGVLMVYVLMVVMASYVLAQNNVLQAMNRWYVPGIAFVIGMVVKMILTPILVTVWSTMGAAWATNIGLLVMVVYLEGHLPMSLRLHTWTKAILSASALAVVMVVVTAILAYLWHGVLGMAATRFLDTVLMAVQIFAGVLTAWVFLRKVPILTQEEWLALPKGDLIWRVMQGSTLSR</sequence>
<comment type="caution">
    <text evidence="7">The sequence shown here is derived from an EMBL/GenBank/DDBJ whole genome shotgun (WGS) entry which is preliminary data.</text>
</comment>
<gene>
    <name evidence="7" type="ORF">EF384_05180</name>
</gene>
<evidence type="ECO:0000256" key="2">
    <source>
        <dbReference type="ARBA" id="ARBA00022475"/>
    </source>
</evidence>
<feature type="transmembrane region" description="Helical" evidence="6">
    <location>
        <begin position="171"/>
        <end position="190"/>
    </location>
</feature>
<feature type="transmembrane region" description="Helical" evidence="6">
    <location>
        <begin position="20"/>
        <end position="41"/>
    </location>
</feature>
<dbReference type="OrthoDB" id="9775950at2"/>
<dbReference type="GO" id="GO:0005886">
    <property type="term" value="C:plasma membrane"/>
    <property type="evidence" value="ECO:0007669"/>
    <property type="project" value="UniProtKB-SubCell"/>
</dbReference>
<keyword evidence="3 6" id="KW-0812">Transmembrane</keyword>
<dbReference type="Proteomes" id="UP000273977">
    <property type="component" value="Unassembled WGS sequence"/>
</dbReference>
<dbReference type="CDD" id="cd13124">
    <property type="entry name" value="MATE_SpoVB_like"/>
    <property type="match status" value="1"/>
</dbReference>
<protein>
    <submittedName>
        <fullName evidence="7">Polysaccharide biosynthesis protein</fullName>
    </submittedName>
</protein>
<keyword evidence="5 6" id="KW-0472">Membrane</keyword>
<feature type="transmembrane region" description="Helical" evidence="6">
    <location>
        <begin position="61"/>
        <end position="79"/>
    </location>
</feature>
<dbReference type="Pfam" id="PF01943">
    <property type="entry name" value="Polysacc_synt"/>
    <property type="match status" value="1"/>
</dbReference>
<dbReference type="InterPro" id="IPR002797">
    <property type="entry name" value="Polysacc_synth"/>
</dbReference>
<dbReference type="PANTHER" id="PTHR30250:SF29">
    <property type="entry name" value="POLYSACCHARIDE BIOSYNTHESIS PROTEIN C-TERMINAL DOMAIN-CONTAINING PROTEIN"/>
    <property type="match status" value="1"/>
</dbReference>
<dbReference type="InterPro" id="IPR050833">
    <property type="entry name" value="Poly_Biosynth_Transport"/>
</dbReference>
<evidence type="ECO:0000256" key="3">
    <source>
        <dbReference type="ARBA" id="ARBA00022692"/>
    </source>
</evidence>